<proteinExistence type="predicted"/>
<dbReference type="Proteomes" id="UP000663444">
    <property type="component" value="Chromosome"/>
</dbReference>
<evidence type="ECO:0000256" key="9">
    <source>
        <dbReference type="ARBA" id="ARBA00023012"/>
    </source>
</evidence>
<gene>
    <name evidence="14" type="ORF">IWH25_16250</name>
</gene>
<dbReference type="InterPro" id="IPR050428">
    <property type="entry name" value="TCS_sensor_his_kinase"/>
</dbReference>
<evidence type="ECO:0000256" key="6">
    <source>
        <dbReference type="ARBA" id="ARBA00022692"/>
    </source>
</evidence>
<dbReference type="SUPFAM" id="SSF47384">
    <property type="entry name" value="Homodimeric domain of signal transducing histidine kinase"/>
    <property type="match status" value="1"/>
</dbReference>
<dbReference type="EC" id="2.7.13.3" evidence="3"/>
<dbReference type="GO" id="GO:0005886">
    <property type="term" value="C:plasma membrane"/>
    <property type="evidence" value="ECO:0007669"/>
    <property type="project" value="TreeGrafter"/>
</dbReference>
<evidence type="ECO:0000313" key="14">
    <source>
        <dbReference type="EMBL" id="QRJ65777.1"/>
    </source>
</evidence>
<evidence type="ECO:0000256" key="8">
    <source>
        <dbReference type="ARBA" id="ARBA00022989"/>
    </source>
</evidence>
<keyword evidence="8 11" id="KW-1133">Transmembrane helix</keyword>
<dbReference type="CDD" id="cd00075">
    <property type="entry name" value="HATPase"/>
    <property type="match status" value="1"/>
</dbReference>
<dbReference type="InterPro" id="IPR003660">
    <property type="entry name" value="HAMP_dom"/>
</dbReference>
<evidence type="ECO:0000313" key="15">
    <source>
        <dbReference type="Proteomes" id="UP000663444"/>
    </source>
</evidence>
<name>A0A974SSW4_9RHOO</name>
<dbReference type="InterPro" id="IPR003594">
    <property type="entry name" value="HATPase_dom"/>
</dbReference>
<evidence type="ECO:0000256" key="1">
    <source>
        <dbReference type="ARBA" id="ARBA00000085"/>
    </source>
</evidence>
<keyword evidence="15" id="KW-1185">Reference proteome</keyword>
<protein>
    <recommendedName>
        <fullName evidence="3">histidine kinase</fullName>
        <ecNumber evidence="3">2.7.13.3</ecNumber>
    </recommendedName>
</protein>
<evidence type="ECO:0000259" key="13">
    <source>
        <dbReference type="PROSITE" id="PS50885"/>
    </source>
</evidence>
<dbReference type="PROSITE" id="PS50885">
    <property type="entry name" value="HAMP"/>
    <property type="match status" value="1"/>
</dbReference>
<dbReference type="InterPro" id="IPR005467">
    <property type="entry name" value="His_kinase_dom"/>
</dbReference>
<evidence type="ECO:0000256" key="7">
    <source>
        <dbReference type="ARBA" id="ARBA00022777"/>
    </source>
</evidence>
<dbReference type="Gene3D" id="3.30.565.10">
    <property type="entry name" value="Histidine kinase-like ATPase, C-terminal domain"/>
    <property type="match status" value="1"/>
</dbReference>
<dbReference type="AlphaFoldDB" id="A0A974SSW4"/>
<sequence length="458" mass="49723">MWWLLPPLVILLAVNAGLAYQGALLAVNRAYDRSLTASLKSIAESTHSLEGVVSVDIPYSAFDVVESGVQERISYAVIGPDGGLITGYPDLPSPPPPGDDGTVSIVDTVYRGEPVRLGIMSKRLYDPALPGGDRVTILFAETTEGRLGLARELFLDSMRRQLLLVGVGALLVILALGTAFRPLLALRERVRRRDEEDLTPVPDDDVPSEISPLIDAINHHMERLSAMLQARRRFLADAAHQLRTPLAVLTTQAEYGLRQNDPEEMRRTFASLLGSIRGARRMTNQMLALSHAEAANGLIQEKSRVDLCALAREVALELAPLALAKRIELAFEGPDAPLEIDGNAAMLREMLANLIDNAIRYTPAGGHVTAAVGAWRQWVALRVCDDGPGIPVAERERVFHRFYRILGQGDSEGSGLGLAIVREIVWAHGGTVALQDGEDGRGLCVEIEFPREDAPPAA</sequence>
<dbReference type="Pfam" id="PF08521">
    <property type="entry name" value="2CSK_N"/>
    <property type="match status" value="1"/>
</dbReference>
<evidence type="ECO:0000256" key="5">
    <source>
        <dbReference type="ARBA" id="ARBA00022679"/>
    </source>
</evidence>
<dbReference type="SMART" id="SM00388">
    <property type="entry name" value="HisKA"/>
    <property type="match status" value="1"/>
</dbReference>
<keyword evidence="7 14" id="KW-0418">Kinase</keyword>
<dbReference type="InterPro" id="IPR004358">
    <property type="entry name" value="Sig_transdc_His_kin-like_C"/>
</dbReference>
<dbReference type="PRINTS" id="PR00344">
    <property type="entry name" value="BCTRLSENSOR"/>
</dbReference>
<evidence type="ECO:0000256" key="4">
    <source>
        <dbReference type="ARBA" id="ARBA00022553"/>
    </source>
</evidence>
<keyword evidence="9" id="KW-0902">Two-component regulatory system</keyword>
<dbReference type="SUPFAM" id="SSF55874">
    <property type="entry name" value="ATPase domain of HSP90 chaperone/DNA topoisomerase II/histidine kinase"/>
    <property type="match status" value="1"/>
</dbReference>
<dbReference type="PANTHER" id="PTHR45436:SF1">
    <property type="entry name" value="SENSOR PROTEIN QSEC"/>
    <property type="match status" value="1"/>
</dbReference>
<feature type="domain" description="HAMP" evidence="13">
    <location>
        <begin position="177"/>
        <end position="229"/>
    </location>
</feature>
<comment type="catalytic activity">
    <reaction evidence="1">
        <text>ATP + protein L-histidine = ADP + protein N-phospho-L-histidine.</text>
        <dbReference type="EC" id="2.7.13.3"/>
    </reaction>
</comment>
<dbReference type="SMART" id="SM00387">
    <property type="entry name" value="HATPase_c"/>
    <property type="match status" value="1"/>
</dbReference>
<dbReference type="SMART" id="SM00304">
    <property type="entry name" value="HAMP"/>
    <property type="match status" value="1"/>
</dbReference>
<keyword evidence="10 11" id="KW-0472">Membrane</keyword>
<dbReference type="CDD" id="cd00082">
    <property type="entry name" value="HisKA"/>
    <property type="match status" value="1"/>
</dbReference>
<dbReference type="InterPro" id="IPR036890">
    <property type="entry name" value="HATPase_C_sf"/>
</dbReference>
<evidence type="ECO:0000259" key="12">
    <source>
        <dbReference type="PROSITE" id="PS50109"/>
    </source>
</evidence>
<dbReference type="KEGG" id="ares:IWH25_16250"/>
<feature type="domain" description="Histidine kinase" evidence="12">
    <location>
        <begin position="237"/>
        <end position="453"/>
    </location>
</feature>
<dbReference type="Gene3D" id="1.10.287.130">
    <property type="match status" value="1"/>
</dbReference>
<accession>A0A974SSW4</accession>
<dbReference type="PANTHER" id="PTHR45436">
    <property type="entry name" value="SENSOR HISTIDINE KINASE YKOH"/>
    <property type="match status" value="1"/>
</dbReference>
<evidence type="ECO:0000256" key="2">
    <source>
        <dbReference type="ARBA" id="ARBA00004370"/>
    </source>
</evidence>
<keyword evidence="6 11" id="KW-0812">Transmembrane</keyword>
<keyword evidence="5" id="KW-0808">Transferase</keyword>
<dbReference type="GO" id="GO:0000155">
    <property type="term" value="F:phosphorelay sensor kinase activity"/>
    <property type="evidence" value="ECO:0007669"/>
    <property type="project" value="InterPro"/>
</dbReference>
<dbReference type="PROSITE" id="PS50109">
    <property type="entry name" value="HIS_KIN"/>
    <property type="match status" value="1"/>
</dbReference>
<dbReference type="InterPro" id="IPR003661">
    <property type="entry name" value="HisK_dim/P_dom"/>
</dbReference>
<organism evidence="14 15">
    <name type="scientific">Azospira restricta</name>
    <dbReference type="NCBI Taxonomy" id="404405"/>
    <lineage>
        <taxon>Bacteria</taxon>
        <taxon>Pseudomonadati</taxon>
        <taxon>Pseudomonadota</taxon>
        <taxon>Betaproteobacteria</taxon>
        <taxon>Rhodocyclales</taxon>
        <taxon>Rhodocyclaceae</taxon>
        <taxon>Azospira</taxon>
    </lineage>
</organism>
<dbReference type="InterPro" id="IPR036097">
    <property type="entry name" value="HisK_dim/P_sf"/>
</dbReference>
<feature type="transmembrane region" description="Helical" evidence="11">
    <location>
        <begin position="162"/>
        <end position="184"/>
    </location>
</feature>
<reference evidence="14" key="1">
    <citation type="submission" date="2020-11" db="EMBL/GenBank/DDBJ databases">
        <title>Azospira restricta DSM 18626 genome sequence.</title>
        <authorList>
            <person name="Moe W.M."/>
        </authorList>
    </citation>
    <scope>NUCLEOTIDE SEQUENCE</scope>
    <source>
        <strain evidence="14">DSM 18626</strain>
    </source>
</reference>
<evidence type="ECO:0000256" key="10">
    <source>
        <dbReference type="ARBA" id="ARBA00023136"/>
    </source>
</evidence>
<dbReference type="Pfam" id="PF00512">
    <property type="entry name" value="HisKA"/>
    <property type="match status" value="1"/>
</dbReference>
<dbReference type="EMBL" id="CP064781">
    <property type="protein sequence ID" value="QRJ65777.1"/>
    <property type="molecule type" value="Genomic_DNA"/>
</dbReference>
<evidence type="ECO:0000256" key="3">
    <source>
        <dbReference type="ARBA" id="ARBA00012438"/>
    </source>
</evidence>
<keyword evidence="4" id="KW-0597">Phosphoprotein</keyword>
<comment type="subcellular location">
    <subcellularLocation>
        <location evidence="2">Membrane</location>
    </subcellularLocation>
</comment>
<evidence type="ECO:0000256" key="11">
    <source>
        <dbReference type="SAM" id="Phobius"/>
    </source>
</evidence>
<dbReference type="Pfam" id="PF02518">
    <property type="entry name" value="HATPase_c"/>
    <property type="match status" value="1"/>
</dbReference>
<dbReference type="InterPro" id="IPR013727">
    <property type="entry name" value="2CSK_N"/>
</dbReference>